<dbReference type="CDD" id="cd01610">
    <property type="entry name" value="PAP2_like"/>
    <property type="match status" value="1"/>
</dbReference>
<feature type="chain" id="PRO_5045500879" evidence="7">
    <location>
        <begin position="24"/>
        <end position="477"/>
    </location>
</feature>
<feature type="transmembrane region" description="Helical" evidence="6">
    <location>
        <begin position="281"/>
        <end position="299"/>
    </location>
</feature>
<accession>A0ABX3DCC5</accession>
<keyword evidence="10" id="KW-1185">Reference proteome</keyword>
<sequence length="477" mass="53076">MLRSLFILIFLSVSSIVSGSVFAASDSTAIKGALCVVKADEKVVLVHEILTDRISLPGGTIIAGEPAKVAAQRETWEEAGLSVTVGEELGRTETAVIFDCISDSEIIAFSQNNMLDANEMPSWFAPHYGVEVASTMLMQAESLPSSLYRYPSQWQQVKSFIQEATNQEVVYVSQLVDSAPSFRQLELYWMTNLQSFVGSLSDTSESSACNFAKAVTFLTSPIMLLLLFPYVMMRFDGRFVYRLFFAVSITSIMSLVAQQGFSLPRPHVYLPMAELTKSYGFSFPSLPIAVWFCVGMFIFQRTESFGMNRTTMGAVTLTVLVMFCKFYLGTAFILDMLIGAVFGLLVAWHILRLESNPEVDVDKLLCAKSVWLTVTCITAVISVIWPLPVFAAWLAILVTASAVVITFRDNEVRLTFQQMLYLILILLLANQVWDYLSQLVAYSGLWSLITATLKYPLLMLIFVAIARKLTLQKTVLS</sequence>
<dbReference type="InterPro" id="IPR036938">
    <property type="entry name" value="PAP2/HPO_sf"/>
</dbReference>
<comment type="cofactor">
    <cofactor evidence="1">
        <name>Mg(2+)</name>
        <dbReference type="ChEBI" id="CHEBI:18420"/>
    </cofactor>
</comment>
<dbReference type="Proteomes" id="UP000180133">
    <property type="component" value="Unassembled WGS sequence"/>
</dbReference>
<evidence type="ECO:0000256" key="3">
    <source>
        <dbReference type="ARBA" id="ARBA00022723"/>
    </source>
</evidence>
<dbReference type="Gene3D" id="3.90.79.10">
    <property type="entry name" value="Nucleoside Triphosphate Pyrophosphohydrolase"/>
    <property type="match status" value="1"/>
</dbReference>
<evidence type="ECO:0000256" key="6">
    <source>
        <dbReference type="SAM" id="Phobius"/>
    </source>
</evidence>
<comment type="similarity">
    <text evidence="2">Belongs to the Nudix hydrolase family.</text>
</comment>
<evidence type="ECO:0000256" key="2">
    <source>
        <dbReference type="ARBA" id="ARBA00005582"/>
    </source>
</evidence>
<evidence type="ECO:0000256" key="4">
    <source>
        <dbReference type="ARBA" id="ARBA00022801"/>
    </source>
</evidence>
<dbReference type="PROSITE" id="PS51462">
    <property type="entry name" value="NUDIX"/>
    <property type="match status" value="1"/>
</dbReference>
<dbReference type="SUPFAM" id="SSF55811">
    <property type="entry name" value="Nudix"/>
    <property type="match status" value="1"/>
</dbReference>
<keyword evidence="6" id="KW-0812">Transmembrane</keyword>
<dbReference type="InterPro" id="IPR020084">
    <property type="entry name" value="NUDIX_hydrolase_CS"/>
</dbReference>
<feature type="signal peptide" evidence="7">
    <location>
        <begin position="1"/>
        <end position="23"/>
    </location>
</feature>
<reference evidence="9 10" key="1">
    <citation type="submission" date="2016-09" db="EMBL/GenBank/DDBJ databases">
        <title>Isolation, identification and antibiotic sensitivity analysis of bacterial pathogen from juvenile Hippocampus erectus with tail-rotted disease.</title>
        <authorList>
            <person name="Yang Q."/>
        </authorList>
    </citation>
    <scope>NUCLEOTIDE SEQUENCE [LARGE SCALE GENOMIC DNA]</scope>
    <source>
        <strain evidence="9 10">HM-10</strain>
    </source>
</reference>
<comment type="caution">
    <text evidence="9">The sequence shown here is derived from an EMBL/GenBank/DDBJ whole genome shotgun (WGS) entry which is preliminary data.</text>
</comment>
<dbReference type="EMBL" id="MKFT01000002">
    <property type="protein sequence ID" value="OHY95530.1"/>
    <property type="molecule type" value="Genomic_DNA"/>
</dbReference>
<feature type="transmembrane region" description="Helical" evidence="6">
    <location>
        <begin position="311"/>
        <end position="328"/>
    </location>
</feature>
<feature type="domain" description="Nudix hydrolase" evidence="8">
    <location>
        <begin position="28"/>
        <end position="192"/>
    </location>
</feature>
<keyword evidence="7" id="KW-0732">Signal</keyword>
<protein>
    <submittedName>
        <fullName evidence="9">DNA mismatch repair protein MutT</fullName>
    </submittedName>
</protein>
<keyword evidence="6" id="KW-0472">Membrane</keyword>
<evidence type="ECO:0000256" key="5">
    <source>
        <dbReference type="ARBA" id="ARBA00022842"/>
    </source>
</evidence>
<keyword evidence="5" id="KW-0460">Magnesium</keyword>
<dbReference type="InterPro" id="IPR015797">
    <property type="entry name" value="NUDIX_hydrolase-like_dom_sf"/>
</dbReference>
<evidence type="ECO:0000256" key="1">
    <source>
        <dbReference type="ARBA" id="ARBA00001946"/>
    </source>
</evidence>
<keyword evidence="4" id="KW-0378">Hydrolase</keyword>
<name>A0ABX3DCC5_9VIBR</name>
<dbReference type="PANTHER" id="PTHR43758:SF8">
    <property type="entry name" value="8-OXO-DGTP DIPHOSPHATASE YTKD-RELATED"/>
    <property type="match status" value="1"/>
</dbReference>
<dbReference type="PANTHER" id="PTHR43758">
    <property type="entry name" value="7,8-DIHYDRO-8-OXOGUANINE TRIPHOSPHATASE"/>
    <property type="match status" value="1"/>
</dbReference>
<feature type="transmembrane region" description="Helical" evidence="6">
    <location>
        <begin position="390"/>
        <end position="407"/>
    </location>
</feature>
<evidence type="ECO:0000313" key="10">
    <source>
        <dbReference type="Proteomes" id="UP000180133"/>
    </source>
</evidence>
<feature type="transmembrane region" description="Helical" evidence="6">
    <location>
        <begin position="239"/>
        <end position="261"/>
    </location>
</feature>
<dbReference type="InterPro" id="IPR000086">
    <property type="entry name" value="NUDIX_hydrolase_dom"/>
</dbReference>
<dbReference type="RefSeq" id="WP_071235380.1">
    <property type="nucleotide sequence ID" value="NZ_KV861320.1"/>
</dbReference>
<feature type="transmembrane region" description="Helical" evidence="6">
    <location>
        <begin position="211"/>
        <end position="232"/>
    </location>
</feature>
<organism evidence="9 10">
    <name type="scientific">Vibrio rotiferianus</name>
    <dbReference type="NCBI Taxonomy" id="190895"/>
    <lineage>
        <taxon>Bacteria</taxon>
        <taxon>Pseudomonadati</taxon>
        <taxon>Pseudomonadota</taxon>
        <taxon>Gammaproteobacteria</taxon>
        <taxon>Vibrionales</taxon>
        <taxon>Vibrionaceae</taxon>
        <taxon>Vibrio</taxon>
    </lineage>
</organism>
<proteinExistence type="inferred from homology"/>
<dbReference type="Pfam" id="PF00293">
    <property type="entry name" value="NUDIX"/>
    <property type="match status" value="1"/>
</dbReference>
<dbReference type="SUPFAM" id="SSF48317">
    <property type="entry name" value="Acid phosphatase/Vanadium-dependent haloperoxidase"/>
    <property type="match status" value="1"/>
</dbReference>
<gene>
    <name evidence="9" type="ORF">BI375_12220</name>
</gene>
<keyword evidence="6" id="KW-1133">Transmembrane helix</keyword>
<dbReference type="PROSITE" id="PS00893">
    <property type="entry name" value="NUDIX_BOX"/>
    <property type="match status" value="1"/>
</dbReference>
<feature type="transmembrane region" description="Helical" evidence="6">
    <location>
        <begin position="334"/>
        <end position="353"/>
    </location>
</feature>
<evidence type="ECO:0000256" key="7">
    <source>
        <dbReference type="SAM" id="SignalP"/>
    </source>
</evidence>
<feature type="transmembrane region" description="Helical" evidence="6">
    <location>
        <begin position="414"/>
        <end position="433"/>
    </location>
</feature>
<evidence type="ECO:0000259" key="8">
    <source>
        <dbReference type="PROSITE" id="PS51462"/>
    </source>
</evidence>
<evidence type="ECO:0000313" key="9">
    <source>
        <dbReference type="EMBL" id="OHY95530.1"/>
    </source>
</evidence>
<feature type="transmembrane region" description="Helical" evidence="6">
    <location>
        <begin position="365"/>
        <end position="384"/>
    </location>
</feature>
<feature type="transmembrane region" description="Helical" evidence="6">
    <location>
        <begin position="445"/>
        <end position="466"/>
    </location>
</feature>
<keyword evidence="3" id="KW-0479">Metal-binding</keyword>